<dbReference type="Proteomes" id="UP001519460">
    <property type="component" value="Unassembled WGS sequence"/>
</dbReference>
<dbReference type="EMBL" id="JACVVK020000051">
    <property type="protein sequence ID" value="KAK7498442.1"/>
    <property type="molecule type" value="Genomic_DNA"/>
</dbReference>
<evidence type="ECO:0000313" key="1">
    <source>
        <dbReference type="EMBL" id="KAK7498442.1"/>
    </source>
</evidence>
<sequence>MIKEGLEMEAERTLATVHAQLHLKRSNENLRDDGRFDLTRFSSVSTKGRSGEFAFSRRIPVKRLAYGLFSQTLRTTRSGRCPDCACLVLSRV</sequence>
<dbReference type="AlphaFoldDB" id="A0ABD0LGH6"/>
<organism evidence="1 2">
    <name type="scientific">Batillaria attramentaria</name>
    <dbReference type="NCBI Taxonomy" id="370345"/>
    <lineage>
        <taxon>Eukaryota</taxon>
        <taxon>Metazoa</taxon>
        <taxon>Spiralia</taxon>
        <taxon>Lophotrochozoa</taxon>
        <taxon>Mollusca</taxon>
        <taxon>Gastropoda</taxon>
        <taxon>Caenogastropoda</taxon>
        <taxon>Sorbeoconcha</taxon>
        <taxon>Cerithioidea</taxon>
        <taxon>Batillariidae</taxon>
        <taxon>Batillaria</taxon>
    </lineage>
</organism>
<protein>
    <submittedName>
        <fullName evidence="1">Uncharacterized protein</fullName>
    </submittedName>
</protein>
<proteinExistence type="predicted"/>
<comment type="caution">
    <text evidence="1">The sequence shown here is derived from an EMBL/GenBank/DDBJ whole genome shotgun (WGS) entry which is preliminary data.</text>
</comment>
<name>A0ABD0LGH6_9CAEN</name>
<keyword evidence="2" id="KW-1185">Reference proteome</keyword>
<gene>
    <name evidence="1" type="ORF">BaRGS_00010396</name>
</gene>
<accession>A0ABD0LGH6</accession>
<evidence type="ECO:0000313" key="2">
    <source>
        <dbReference type="Proteomes" id="UP001519460"/>
    </source>
</evidence>
<reference evidence="1 2" key="1">
    <citation type="journal article" date="2023" name="Sci. Data">
        <title>Genome assembly of the Korean intertidal mud-creeper Batillaria attramentaria.</title>
        <authorList>
            <person name="Patra A.K."/>
            <person name="Ho P.T."/>
            <person name="Jun S."/>
            <person name="Lee S.J."/>
            <person name="Kim Y."/>
            <person name="Won Y.J."/>
        </authorList>
    </citation>
    <scope>NUCLEOTIDE SEQUENCE [LARGE SCALE GENOMIC DNA]</scope>
    <source>
        <strain evidence="1">Wonlab-2016</strain>
    </source>
</reference>